<dbReference type="GO" id="GO:0005874">
    <property type="term" value="C:microtubule"/>
    <property type="evidence" value="ECO:0007669"/>
    <property type="project" value="UniProtKB-KW"/>
</dbReference>
<dbReference type="OrthoDB" id="5372507at2759"/>
<dbReference type="GO" id="GO:0051301">
    <property type="term" value="P:cell division"/>
    <property type="evidence" value="ECO:0007669"/>
    <property type="project" value="UniProtKB-KW"/>
</dbReference>
<sequence length="296" mass="33784">MWSTRHQLSQSTASIPRNSEWTQIDQWLQSKYQGERIPSFERTEASAKALREYMQLNQTQDAYAREAIRTLKELSASYRSEDIRLKENLQVLGLQKDLLPTNSQLQLAQLSDLAMLLGISDTTLASFEDGFSQLVVDSLHYSRQQVANNALVTALDTSRLEAQSGLDRLLEVKRQLTARRETHGDIEQRTRRRSAELRRIRADKDKATLETILRTRQSDGLDVEAEELTMAQLDGKEKAVAEFQRQLDSQSEKLAVYKAIPPDYMLAKLKLQEASMQLNELTAEHESLLTEMASDL</sequence>
<protein>
    <submittedName>
        <fullName evidence="11">HAUS augmin-like complex subunit 1</fullName>
    </submittedName>
</protein>
<dbReference type="EMBL" id="JAAAIP010000167">
    <property type="protein sequence ID" value="KAG0323992.1"/>
    <property type="molecule type" value="Genomic_DNA"/>
</dbReference>
<dbReference type="GO" id="GO:0005819">
    <property type="term" value="C:spindle"/>
    <property type="evidence" value="ECO:0007669"/>
    <property type="project" value="UniProtKB-SubCell"/>
</dbReference>
<evidence type="ECO:0000313" key="12">
    <source>
        <dbReference type="Proteomes" id="UP000738325"/>
    </source>
</evidence>
<keyword evidence="9" id="KW-0131">Cell cycle</keyword>
<organism evidence="11 12">
    <name type="scientific">Dissophora globulifera</name>
    <dbReference type="NCBI Taxonomy" id="979702"/>
    <lineage>
        <taxon>Eukaryota</taxon>
        <taxon>Fungi</taxon>
        <taxon>Fungi incertae sedis</taxon>
        <taxon>Mucoromycota</taxon>
        <taxon>Mortierellomycotina</taxon>
        <taxon>Mortierellomycetes</taxon>
        <taxon>Mortierellales</taxon>
        <taxon>Mortierellaceae</taxon>
        <taxon>Dissophora</taxon>
    </lineage>
</organism>
<dbReference type="PANTHER" id="PTHR31570">
    <property type="entry name" value="HAUS AUGMIN-LIKE COMPLEX SUBUNIT 1"/>
    <property type="match status" value="1"/>
</dbReference>
<keyword evidence="5" id="KW-0493">Microtubule</keyword>
<feature type="coiled-coil region" evidence="10">
    <location>
        <begin position="233"/>
        <end position="291"/>
    </location>
</feature>
<evidence type="ECO:0000256" key="1">
    <source>
        <dbReference type="ARBA" id="ARBA00004186"/>
    </source>
</evidence>
<accession>A0A9P6UXN0</accession>
<evidence type="ECO:0000313" key="11">
    <source>
        <dbReference type="EMBL" id="KAG0323992.1"/>
    </source>
</evidence>
<dbReference type="InterPro" id="IPR026243">
    <property type="entry name" value="HAUS1"/>
</dbReference>
<comment type="similarity">
    <text evidence="2">Belongs to the HAUS1 family.</text>
</comment>
<keyword evidence="3" id="KW-0963">Cytoplasm</keyword>
<reference evidence="11" key="1">
    <citation type="journal article" date="2020" name="Fungal Divers.">
        <title>Resolving the Mortierellaceae phylogeny through synthesis of multi-gene phylogenetics and phylogenomics.</title>
        <authorList>
            <person name="Vandepol N."/>
            <person name="Liber J."/>
            <person name="Desiro A."/>
            <person name="Na H."/>
            <person name="Kennedy M."/>
            <person name="Barry K."/>
            <person name="Grigoriev I.V."/>
            <person name="Miller A.N."/>
            <person name="O'Donnell K."/>
            <person name="Stajich J.E."/>
            <person name="Bonito G."/>
        </authorList>
    </citation>
    <scope>NUCLEOTIDE SEQUENCE</scope>
    <source>
        <strain evidence="11">REB-010B</strain>
    </source>
</reference>
<dbReference type="AlphaFoldDB" id="A0A9P6UXN0"/>
<gene>
    <name evidence="11" type="primary">HAUS1</name>
    <name evidence="11" type="ORF">BGZ99_002300</name>
</gene>
<dbReference type="GO" id="GO:0051225">
    <property type="term" value="P:spindle assembly"/>
    <property type="evidence" value="ECO:0007669"/>
    <property type="project" value="InterPro"/>
</dbReference>
<evidence type="ECO:0000256" key="2">
    <source>
        <dbReference type="ARBA" id="ARBA00005479"/>
    </source>
</evidence>
<dbReference type="Pfam" id="PF25762">
    <property type="entry name" value="HAUS1"/>
    <property type="match status" value="1"/>
</dbReference>
<evidence type="ECO:0000256" key="7">
    <source>
        <dbReference type="ARBA" id="ARBA00023054"/>
    </source>
</evidence>
<dbReference type="PRINTS" id="PR02087">
    <property type="entry name" value="HAUSAUGMINL1"/>
</dbReference>
<evidence type="ECO:0000256" key="4">
    <source>
        <dbReference type="ARBA" id="ARBA00022618"/>
    </source>
</evidence>
<name>A0A9P6UXN0_9FUNG</name>
<proteinExistence type="inferred from homology"/>
<evidence type="ECO:0000256" key="5">
    <source>
        <dbReference type="ARBA" id="ARBA00022701"/>
    </source>
</evidence>
<evidence type="ECO:0000256" key="9">
    <source>
        <dbReference type="ARBA" id="ARBA00023306"/>
    </source>
</evidence>
<dbReference type="PANTHER" id="PTHR31570:SF1">
    <property type="entry name" value="HAUS AUGMIN-LIKE COMPLEX SUBUNIT 1"/>
    <property type="match status" value="1"/>
</dbReference>
<keyword evidence="7 10" id="KW-0175">Coiled coil</keyword>
<dbReference type="Proteomes" id="UP000738325">
    <property type="component" value="Unassembled WGS sequence"/>
</dbReference>
<comment type="subcellular location">
    <subcellularLocation>
        <location evidence="1">Cytoplasm</location>
        <location evidence="1">Cytoskeleton</location>
        <location evidence="1">Spindle</location>
    </subcellularLocation>
</comment>
<keyword evidence="12" id="KW-1185">Reference proteome</keyword>
<keyword evidence="4" id="KW-0132">Cell division</keyword>
<dbReference type="GO" id="GO:0005829">
    <property type="term" value="C:cytosol"/>
    <property type="evidence" value="ECO:0007669"/>
    <property type="project" value="TreeGrafter"/>
</dbReference>
<dbReference type="GO" id="GO:0070652">
    <property type="term" value="C:HAUS complex"/>
    <property type="evidence" value="ECO:0007669"/>
    <property type="project" value="InterPro"/>
</dbReference>
<evidence type="ECO:0000256" key="3">
    <source>
        <dbReference type="ARBA" id="ARBA00022490"/>
    </source>
</evidence>
<evidence type="ECO:0000256" key="8">
    <source>
        <dbReference type="ARBA" id="ARBA00023212"/>
    </source>
</evidence>
<keyword evidence="6" id="KW-0498">Mitosis</keyword>
<keyword evidence="8" id="KW-0206">Cytoskeleton</keyword>
<comment type="caution">
    <text evidence="11">The sequence shown here is derived from an EMBL/GenBank/DDBJ whole genome shotgun (WGS) entry which is preliminary data.</text>
</comment>
<evidence type="ECO:0000256" key="6">
    <source>
        <dbReference type="ARBA" id="ARBA00022776"/>
    </source>
</evidence>
<evidence type="ECO:0000256" key="10">
    <source>
        <dbReference type="SAM" id="Coils"/>
    </source>
</evidence>